<evidence type="ECO:0000256" key="5">
    <source>
        <dbReference type="ARBA" id="ARBA00022989"/>
    </source>
</evidence>
<dbReference type="PROSITE" id="PS51914">
    <property type="entry name" value="MRH"/>
    <property type="match status" value="5"/>
</dbReference>
<dbReference type="KEGG" id="ame:551012"/>
<proteinExistence type="predicted"/>
<feature type="domain" description="MRH" evidence="10">
    <location>
        <begin position="458"/>
        <end position="598"/>
    </location>
</feature>
<dbReference type="SMART" id="SM01404">
    <property type="entry name" value="CIMR"/>
    <property type="match status" value="4"/>
</dbReference>
<evidence type="ECO:0000313" key="13">
    <source>
        <dbReference type="RefSeq" id="XP_006562729.1"/>
    </source>
</evidence>
<dbReference type="PANTHER" id="PTHR15071">
    <property type="entry name" value="MANNOSE-6-PHOSPHATE RECEPTOR FAMILY MEMBER"/>
    <property type="match status" value="1"/>
</dbReference>
<evidence type="ECO:0000313" key="12">
    <source>
        <dbReference type="Proteomes" id="UP000005203"/>
    </source>
</evidence>
<keyword evidence="3 8" id="KW-0812">Transmembrane</keyword>
<dbReference type="InterPro" id="IPR000479">
    <property type="entry name" value="CIMR_rpt"/>
</dbReference>
<dbReference type="GO" id="GO:0005537">
    <property type="term" value="F:D-mannose binding"/>
    <property type="evidence" value="ECO:0007669"/>
    <property type="project" value="InterPro"/>
</dbReference>
<dbReference type="OrthoDB" id="4504960at2759"/>
<reference evidence="13" key="2">
    <citation type="submission" date="2025-04" db="UniProtKB">
        <authorList>
            <consortium name="RefSeq"/>
        </authorList>
    </citation>
    <scope>IDENTIFICATION</scope>
    <source>
        <strain evidence="13">DH4</strain>
        <tissue evidence="13">Whole body</tissue>
    </source>
</reference>
<dbReference type="GO" id="GO:0000139">
    <property type="term" value="C:Golgi membrane"/>
    <property type="evidence" value="ECO:0007669"/>
    <property type="project" value="UniProtKB-SubCell"/>
</dbReference>
<dbReference type="GO" id="GO:0038023">
    <property type="term" value="F:signaling receptor activity"/>
    <property type="evidence" value="ECO:0007669"/>
    <property type="project" value="InterPro"/>
</dbReference>
<keyword evidence="2" id="KW-0813">Transport</keyword>
<sequence length="834" mass="93827">MYKLNILLFFYYFAIVTVFANTSAVNDSFCIIHEPVLSLFSYNFTNLINSTKDVVLNFFNITIRLQLCSPLKEKCNGKDGYGVCLLKNKEEKGIGKMPPTVNITQGRISFIFTGDDCTSKVKYIVNIIMKCDYKAENSYPEIFPNTLKTCNIFMIWKTHLACGPRIKKNCTVINNGLHYDLSPLTTYSQNYIILMDNKTSSKIILNVCHSVIFEYNALCQSTSGACLQNSSQIGYVNLGDVQSPTITDGKLMLEYQDGDLCKVKNITMPHIKTTISFICDFEAMDTFPEYIGGSEECHYQIIWKTRAACSIEFLRNSSIATAGKCTVNNPLTNFTYDLRSLMSKNFTITKNDIQYKFKICESLVDNSCVTGTGICLSNNNKSMGISMGKANTNLIWEEGGPYLNYTDGDLCENGRRRYTIIAFFCGPEGSPNEPLIMEQNTCQLIIHWNTNLVCEQRIKCATDDNEINLSSLIKSTDNYIIKVNKTEFHINICRPLVPVSGLTCIHGSAICKTSLNSNNEYINETSLGLSKESPMLNKNHETVLHYVDGSICPENSKKLISSNFTFPCYNNDKGLPEFKKYEDCTYIFEWKTSITCGAAMGNWISPCIVKDQLFSHECNLSLLHKNEKVYYVKNKQGKEYSINICGEEKVCDNSAVCQGNNEYGSLANVIFDYGRNVIKLQYSNGSKCVNGFYTSEVWFICNKSIGIGTPKLLWESECSAKFEWYTNVTCSCQSSSQQPTIPSNAHDVQNFSPSHTGIVAVIVLSVIALIIALFYFRNPDKRACLRSCINPFSSRRGNSRVQYCRVDTTEEARLLLDVDATQCQTDSDDDLLNA</sequence>
<dbReference type="EnsemblMetazoa" id="XM_006562666">
    <property type="protein sequence ID" value="XP_006562729"/>
    <property type="gene ID" value="LOC551012"/>
</dbReference>
<protein>
    <submittedName>
        <fullName evidence="13">Cation-independent mannose-6-phosphate receptor isoform X1</fullName>
    </submittedName>
</protein>
<evidence type="ECO:0000256" key="9">
    <source>
        <dbReference type="SAM" id="SignalP"/>
    </source>
</evidence>
<accession>A0A8B6Z0R2</accession>
<evidence type="ECO:0000256" key="4">
    <source>
        <dbReference type="ARBA" id="ARBA00022729"/>
    </source>
</evidence>
<feature type="domain" description="MRH" evidence="10">
    <location>
        <begin position="168"/>
        <end position="311"/>
    </location>
</feature>
<comment type="subcellular location">
    <subcellularLocation>
        <location evidence="1">Endomembrane system</location>
    </subcellularLocation>
</comment>
<feature type="domain" description="MRH" evidence="10">
    <location>
        <begin position="28"/>
        <end position="164"/>
    </location>
</feature>
<accession>A0A7M7GPD9</accession>
<evidence type="ECO:0000256" key="2">
    <source>
        <dbReference type="ARBA" id="ARBA00022448"/>
    </source>
</evidence>
<keyword evidence="13" id="KW-0675">Receptor</keyword>
<dbReference type="CTD" id="43223"/>
<gene>
    <name evidence="13" type="primary">LOC551012</name>
</gene>
<evidence type="ECO:0000259" key="10">
    <source>
        <dbReference type="PROSITE" id="PS51914"/>
    </source>
</evidence>
<keyword evidence="5 8" id="KW-1133">Transmembrane helix</keyword>
<dbReference type="SUPFAM" id="SSF50911">
    <property type="entry name" value="Mannose 6-phosphate receptor domain"/>
    <property type="match status" value="5"/>
</dbReference>
<dbReference type="GO" id="GO:0010008">
    <property type="term" value="C:endosome membrane"/>
    <property type="evidence" value="ECO:0007669"/>
    <property type="project" value="UniProtKB-SubCell"/>
</dbReference>
<feature type="chain" id="PRO_5044659464" evidence="9">
    <location>
        <begin position="25"/>
        <end position="834"/>
    </location>
</feature>
<dbReference type="Proteomes" id="UP000005203">
    <property type="component" value="Linkage group LG4"/>
</dbReference>
<keyword evidence="4 9" id="KW-0732">Signal</keyword>
<keyword evidence="12" id="KW-1185">Reference proteome</keyword>
<dbReference type="GeneID" id="551012"/>
<evidence type="ECO:0000256" key="3">
    <source>
        <dbReference type="ARBA" id="ARBA00022692"/>
    </source>
</evidence>
<feature type="domain" description="MRH" evidence="10">
    <location>
        <begin position="605"/>
        <end position="732"/>
    </location>
</feature>
<dbReference type="InterPro" id="IPR009011">
    <property type="entry name" value="Man6P_isomerase_rcpt-bd_dom_sf"/>
</dbReference>
<evidence type="ECO:0000256" key="1">
    <source>
        <dbReference type="ARBA" id="ARBA00004308"/>
    </source>
</evidence>
<dbReference type="GO" id="GO:0007041">
    <property type="term" value="P:lysosomal transport"/>
    <property type="evidence" value="ECO:0007669"/>
    <property type="project" value="InterPro"/>
</dbReference>
<evidence type="ECO:0000256" key="6">
    <source>
        <dbReference type="ARBA" id="ARBA00023136"/>
    </source>
</evidence>
<organism evidence="11">
    <name type="scientific">Apis mellifera</name>
    <name type="common">Honeybee</name>
    <dbReference type="NCBI Taxonomy" id="7460"/>
    <lineage>
        <taxon>Eukaryota</taxon>
        <taxon>Metazoa</taxon>
        <taxon>Ecdysozoa</taxon>
        <taxon>Arthropoda</taxon>
        <taxon>Hexapoda</taxon>
        <taxon>Insecta</taxon>
        <taxon>Pterygota</taxon>
        <taxon>Neoptera</taxon>
        <taxon>Endopterygota</taxon>
        <taxon>Hymenoptera</taxon>
        <taxon>Apocrita</taxon>
        <taxon>Aculeata</taxon>
        <taxon>Apoidea</taxon>
        <taxon>Anthophila</taxon>
        <taxon>Apidae</taxon>
        <taxon>Apis</taxon>
    </lineage>
</organism>
<dbReference type="AlphaFoldDB" id="A0A7M7GPD9"/>
<dbReference type="Pfam" id="PF00878">
    <property type="entry name" value="CIMR"/>
    <property type="match status" value="4"/>
</dbReference>
<dbReference type="Gene3D" id="2.70.130.10">
    <property type="entry name" value="Mannose-6-phosphate receptor binding domain"/>
    <property type="match status" value="5"/>
</dbReference>
<feature type="transmembrane region" description="Helical" evidence="8">
    <location>
        <begin position="757"/>
        <end position="776"/>
    </location>
</feature>
<reference evidence="11" key="1">
    <citation type="submission" date="2021-01" db="UniProtKB">
        <authorList>
            <consortium name="EnsemblMetazoa"/>
        </authorList>
    </citation>
    <scope>IDENTIFICATION</scope>
    <source>
        <strain evidence="11">DH4</strain>
    </source>
</reference>
<dbReference type="InterPro" id="IPR044865">
    <property type="entry name" value="MRH_dom"/>
</dbReference>
<keyword evidence="7" id="KW-1015">Disulfide bond</keyword>
<evidence type="ECO:0000313" key="11">
    <source>
        <dbReference type="EnsemblMetazoa" id="XP_006562729"/>
    </source>
</evidence>
<dbReference type="RefSeq" id="XP_006562729.1">
    <property type="nucleotide sequence ID" value="XM_006562666.3"/>
</dbReference>
<feature type="domain" description="MRH" evidence="10">
    <location>
        <begin position="323"/>
        <end position="456"/>
    </location>
</feature>
<dbReference type="PANTHER" id="PTHR15071:SF0">
    <property type="entry name" value="MANNOSE 6-PHOSPHATE RECEPTOR-LIKE PROTEIN 1"/>
    <property type="match status" value="1"/>
</dbReference>
<evidence type="ECO:0000256" key="7">
    <source>
        <dbReference type="ARBA" id="ARBA00023157"/>
    </source>
</evidence>
<keyword evidence="6 8" id="KW-0472">Membrane</keyword>
<evidence type="ECO:0000256" key="8">
    <source>
        <dbReference type="SAM" id="Phobius"/>
    </source>
</evidence>
<name>A0A7M7GPD9_APIME</name>
<feature type="signal peptide" evidence="9">
    <location>
        <begin position="1"/>
        <end position="24"/>
    </location>
</feature>